<dbReference type="PROSITE" id="PS51340">
    <property type="entry name" value="MOSC"/>
    <property type="match status" value="1"/>
</dbReference>
<dbReference type="AlphaFoldDB" id="A0AA91VC13"/>
<dbReference type="InterPro" id="IPR011037">
    <property type="entry name" value="Pyrv_Knase-like_insert_dom_sf"/>
</dbReference>
<dbReference type="InterPro" id="IPR005302">
    <property type="entry name" value="MoCF_Sase_C"/>
</dbReference>
<dbReference type="Pfam" id="PF03473">
    <property type="entry name" value="MOSC"/>
    <property type="match status" value="1"/>
</dbReference>
<feature type="domain" description="MOSC" evidence="1">
    <location>
        <begin position="32"/>
        <end position="166"/>
    </location>
</feature>
<dbReference type="InterPro" id="IPR052353">
    <property type="entry name" value="Benzoxazolinone_Detox_Enz"/>
</dbReference>
<organism evidence="2 3">
    <name type="scientific">Bacillus pseudomycoides</name>
    <dbReference type="NCBI Taxonomy" id="64104"/>
    <lineage>
        <taxon>Bacteria</taxon>
        <taxon>Bacillati</taxon>
        <taxon>Bacillota</taxon>
        <taxon>Bacilli</taxon>
        <taxon>Bacillales</taxon>
        <taxon>Bacillaceae</taxon>
        <taxon>Bacillus</taxon>
        <taxon>Bacillus cereus group</taxon>
    </lineage>
</organism>
<evidence type="ECO:0000259" key="1">
    <source>
        <dbReference type="PROSITE" id="PS51340"/>
    </source>
</evidence>
<dbReference type="InterPro" id="IPR005163">
    <property type="entry name" value="Tri_helical_YiiM-like"/>
</dbReference>
<proteinExistence type="predicted"/>
<reference evidence="2 3" key="1">
    <citation type="submission" date="2017-09" db="EMBL/GenBank/DDBJ databases">
        <title>Large-scale bioinformatics analysis of Bacillus genomes uncovers conserved roles of natural products in bacterial physiology.</title>
        <authorList>
            <consortium name="Agbiome Team Llc"/>
            <person name="Bleich R.M."/>
            <person name="Grubbs K.J."/>
            <person name="Santa Maria K.C."/>
            <person name="Allen S.E."/>
            <person name="Farag S."/>
            <person name="Shank E.A."/>
            <person name="Bowers A."/>
        </authorList>
    </citation>
    <scope>NUCLEOTIDE SEQUENCE [LARGE SCALE GENOMIC DNA]</scope>
    <source>
        <strain evidence="2 3">AFS092012</strain>
    </source>
</reference>
<dbReference type="PANTHER" id="PTHR30212">
    <property type="entry name" value="PROTEIN YIIM"/>
    <property type="match status" value="1"/>
</dbReference>
<dbReference type="Proteomes" id="UP000221020">
    <property type="component" value="Unassembled WGS sequence"/>
</dbReference>
<evidence type="ECO:0000313" key="3">
    <source>
        <dbReference type="Proteomes" id="UP000221020"/>
    </source>
</evidence>
<sequence>MTKSYELVSLNLGMPKEVTYGGNLIRTGINKSQVNKPVFLSSLKFEGDGQADLIHHGGKDKAVCVYSYNHYSYWEKELNCNLVYGAFGENITVQGMLEEDVCIGDIFQVGEAVVQVSQPRQPCFKLAKKYDIPKLPLYFQNTGYTGFYFRVLKEGWVSPTDSLAKIQADPKGISIAYANHMMHKEKRNFEGIRRILEVDALSASWKKTFEKRLMGEEVNTKARLEGISE</sequence>
<dbReference type="RefSeq" id="WP_097894921.1">
    <property type="nucleotide sequence ID" value="NZ_NVOR01000034.1"/>
</dbReference>
<dbReference type="EMBL" id="NVOR01000034">
    <property type="protein sequence ID" value="PED82501.1"/>
    <property type="molecule type" value="Genomic_DNA"/>
</dbReference>
<protein>
    <submittedName>
        <fullName evidence="2">MOSC domain-containing protein</fullName>
    </submittedName>
</protein>
<dbReference type="GO" id="GO:0030151">
    <property type="term" value="F:molybdenum ion binding"/>
    <property type="evidence" value="ECO:0007669"/>
    <property type="project" value="InterPro"/>
</dbReference>
<comment type="caution">
    <text evidence="2">The sequence shown here is derived from an EMBL/GenBank/DDBJ whole genome shotgun (WGS) entry which is preliminary data.</text>
</comment>
<dbReference type="SUPFAM" id="SSF50800">
    <property type="entry name" value="PK beta-barrel domain-like"/>
    <property type="match status" value="1"/>
</dbReference>
<accession>A0AA91VC13</accession>
<name>A0AA91VC13_9BACI</name>
<dbReference type="Pfam" id="PF03475">
    <property type="entry name" value="YiiM_3-alpha"/>
    <property type="match status" value="1"/>
</dbReference>
<evidence type="ECO:0000313" key="2">
    <source>
        <dbReference type="EMBL" id="PED82501.1"/>
    </source>
</evidence>
<dbReference type="Gene3D" id="2.40.33.20">
    <property type="entry name" value="PK beta-barrel domain-like"/>
    <property type="match status" value="1"/>
</dbReference>
<dbReference type="GO" id="GO:0003824">
    <property type="term" value="F:catalytic activity"/>
    <property type="evidence" value="ECO:0007669"/>
    <property type="project" value="InterPro"/>
</dbReference>
<gene>
    <name evidence="2" type="ORF">CON65_12115</name>
</gene>
<dbReference type="PANTHER" id="PTHR30212:SF4">
    <property type="entry name" value="MOSC DOMAIN-CONTAINING PROTEIN"/>
    <property type="match status" value="1"/>
</dbReference>
<dbReference type="GO" id="GO:0030170">
    <property type="term" value="F:pyridoxal phosphate binding"/>
    <property type="evidence" value="ECO:0007669"/>
    <property type="project" value="InterPro"/>
</dbReference>